<evidence type="ECO:0000313" key="2">
    <source>
        <dbReference type="EMBL" id="KMZ94932.1"/>
    </source>
</evidence>
<evidence type="ECO:0008006" key="4">
    <source>
        <dbReference type="Google" id="ProtNLM"/>
    </source>
</evidence>
<dbReference type="Pfam" id="PF12420">
    <property type="entry name" value="DUF3671"/>
    <property type="match status" value="3"/>
</dbReference>
<reference evidence="2 3" key="1">
    <citation type="submission" date="2011-08" db="EMBL/GenBank/DDBJ databases">
        <title>The Genome Sequence of Plasmodium vivax Mauritania I.</title>
        <authorList>
            <consortium name="The Broad Institute Genome Sequencing Platform"/>
            <consortium name="The Broad Institute Genome Sequencing Center for Infectious Disease"/>
            <person name="Neafsey D."/>
            <person name="Carlton J."/>
            <person name="Barnwell J."/>
            <person name="Collins W."/>
            <person name="Escalante A."/>
            <person name="Mullikin J."/>
            <person name="Saul A."/>
            <person name="Guigo R."/>
            <person name="Camara F."/>
            <person name="Young S.K."/>
            <person name="Zeng Q."/>
            <person name="Gargeya S."/>
            <person name="Fitzgerald M."/>
            <person name="Haas B."/>
            <person name="Abouelleil A."/>
            <person name="Alvarado L."/>
            <person name="Arachchi H.M."/>
            <person name="Berlin A."/>
            <person name="Brown A."/>
            <person name="Chapman S.B."/>
            <person name="Chen Z."/>
            <person name="Dunbar C."/>
            <person name="Freedman E."/>
            <person name="Gearin G."/>
            <person name="Gellesch M."/>
            <person name="Goldberg J."/>
            <person name="Griggs A."/>
            <person name="Gujja S."/>
            <person name="Heiman D."/>
            <person name="Howarth C."/>
            <person name="Larson L."/>
            <person name="Lui A."/>
            <person name="MacDonald P.J.P."/>
            <person name="Montmayeur A."/>
            <person name="Murphy C."/>
            <person name="Neiman D."/>
            <person name="Pearson M."/>
            <person name="Priest M."/>
            <person name="Roberts A."/>
            <person name="Saif S."/>
            <person name="Shea T."/>
            <person name="Shenoy N."/>
            <person name="Sisk P."/>
            <person name="Stolte C."/>
            <person name="Sykes S."/>
            <person name="Wortman J."/>
            <person name="Nusbaum C."/>
            <person name="Birren B."/>
        </authorList>
    </citation>
    <scope>NUCLEOTIDE SEQUENCE [LARGE SCALE GENOMIC DNA]</scope>
    <source>
        <strain evidence="2 3">Mauritania I</strain>
    </source>
</reference>
<dbReference type="EMBL" id="KQ235011">
    <property type="protein sequence ID" value="KMZ94932.1"/>
    <property type="molecule type" value="Genomic_DNA"/>
</dbReference>
<gene>
    <name evidence="2" type="ORF">PVMG_06048</name>
</gene>
<feature type="transmembrane region" description="Helical" evidence="1">
    <location>
        <begin position="330"/>
        <end position="350"/>
    </location>
</feature>
<protein>
    <recommendedName>
        <fullName evidence="4">Variable surface protein</fullName>
    </recommendedName>
</protein>
<keyword evidence="1" id="KW-1133">Transmembrane helix</keyword>
<dbReference type="InterPro" id="IPR022139">
    <property type="entry name" value="Fam-L/Fam-M-like_plasmodium"/>
</dbReference>
<name>A0A0J9TJJ8_PLAVI</name>
<dbReference type="AlphaFoldDB" id="A0A0J9TJJ8"/>
<feature type="transmembrane region" description="Helical" evidence="1">
    <location>
        <begin position="382"/>
        <end position="402"/>
    </location>
</feature>
<dbReference type="Proteomes" id="UP000053776">
    <property type="component" value="Unassembled WGS sequence"/>
</dbReference>
<keyword evidence="1" id="KW-0812">Transmembrane</keyword>
<feature type="transmembrane region" description="Helical" evidence="1">
    <location>
        <begin position="548"/>
        <end position="569"/>
    </location>
</feature>
<accession>A0A0J9TJJ8</accession>
<sequence length="664" mass="78046">MREKLSDGRTYRKEINFPGNKSTYAHVKKKGSNNIDIYMKNYKKRYAKKKGLLKLDCYWEKKLFDQICYMDNLAEKMKNNKKSLKKKIIKKYGYALIIISLIPVILGIWPMIHNRYFSLLPKICFKNCNIGHKDIKGTTRKHDEYNYIELPITRTTWDILTYLNSVIVWLSIIFVLSLVIYIFLKVIKYERLMRGKSKMSSSFTKDLYDRSNLSGTSGRITHRIMANDELGAKSNFKGLSVSSSIYGDNKKLENYKEHASIYAKLERSDSNNLEKYKKALRRKYSKKKGIYKLDCYCEQKIFNRIDKIYKVAKNVNNDRNSINKIINKKYGLKFVLLCLYPLTGLVMPWLSSLQDKTSGTEYDYSKTILGKTGLPHEAATSISAILIISCFIVLSVIIYIIIKFIKYEKLKAGKGKMSLNIYHFPGIEEKRVKIKNTLLLRSLAKHGFKEERENAKLKEKYSYDGYMNRTKFCSDARSTYENLKKGGLNEFELYKKKYNYRYKKKKGLKKLDCYWENKIFDKIEKVNVIAEKMQDRKKRFIKKIINKYATFLFLFALLPFLGVIIPALFGHEYAKDRVLQLVFGECTKKIPNNQDECQKGYNHISANAGRAMFYTNTIITYMLLIVVILIFFYIFVKYIKYQFMKDGISNITLKEFVRLLKNKL</sequence>
<organism evidence="2 3">
    <name type="scientific">Plasmodium vivax Mauritania I</name>
    <dbReference type="NCBI Taxonomy" id="1035515"/>
    <lineage>
        <taxon>Eukaryota</taxon>
        <taxon>Sar</taxon>
        <taxon>Alveolata</taxon>
        <taxon>Apicomplexa</taxon>
        <taxon>Aconoidasida</taxon>
        <taxon>Haemosporida</taxon>
        <taxon>Plasmodiidae</taxon>
        <taxon>Plasmodium</taxon>
        <taxon>Plasmodium (Plasmodium)</taxon>
    </lineage>
</organism>
<feature type="transmembrane region" description="Helical" evidence="1">
    <location>
        <begin position="159"/>
        <end position="184"/>
    </location>
</feature>
<feature type="transmembrane region" description="Helical" evidence="1">
    <location>
        <begin position="618"/>
        <end position="636"/>
    </location>
</feature>
<evidence type="ECO:0000256" key="1">
    <source>
        <dbReference type="SAM" id="Phobius"/>
    </source>
</evidence>
<keyword evidence="1" id="KW-0472">Membrane</keyword>
<evidence type="ECO:0000313" key="3">
    <source>
        <dbReference type="Proteomes" id="UP000053776"/>
    </source>
</evidence>
<proteinExistence type="predicted"/>
<feature type="transmembrane region" description="Helical" evidence="1">
    <location>
        <begin position="92"/>
        <end position="112"/>
    </location>
</feature>